<dbReference type="SMART" id="SM00060">
    <property type="entry name" value="FN3"/>
    <property type="match status" value="5"/>
</dbReference>
<sequence length="988" mass="111159">AHALILLTDCDDIPHKDNINVSYPEGSSYQANATVTCVPGYEINNTGGEETQYVTCLNDGNWSIPKGCVKKGPTSEANWSLRSIDTSSSYEIQIFSQIKFNGIDIKSNTPQFFVNYTEPNPVKADEIDVDVVTNSTLSVVWNKPPAYTHGYELQWNCESPNIGTNMENDQAQNVKLLSATVSNLDPGTFCNVTITAYIINYDNATLQAMGVFKVILNSTLEEAPGIPESIENTDLTSRTSTIELQEPNKRNGILRRYDIWVLNNETETCEQLMTYKCTDCDGSSPNASNSVPNTCIKSHSEMFSKRDATLSWKIQQLHPFRDYSAHVVVYTTKPGGVSAITFETHEDVPGKPVGLNASTTHDSYSLQWSPPEERNGIVLNYTVKAAYYEHACGGFGPLQVERYGVELDPKTKFTQNGLHAYWQYNLTVEATNAIATGKPSEFISVRTKETNPGSVQQLNYQDVSSKSVGVSWTKPCFANGILTGYSVNITKLLSQGQEENSYTKSYKIDVANDSTSIYDLLPYRSYKVEVYALNSADPDKPIKVSTKNKTSSSLLIEWEKAVHFNGPTKYIVHINDSVNGSIRIQSCKTSVSNWTDTLATDCNVPGLDAYWEYDIVVDAITFEEGFGELIESSERKTFRTADAAPIKVDESKNPLMLKASVSVDDDEKQIAVTLPLAEFLCNRTNGPPTMWGIVVAEADEAATDTAFAGKRNDFQKKIDDIYKTWFQRIGESVLQQMIRTYMSLEMTCVMGYTSPREYIATQGPMLATFDDFWRMVWEQNVDTIVMLTKLVEKGRIKCDKYWPDVNEPVYYGDLVVSVTSESNLSDYTLRIFEIKMKGERRSVRQFAYLKWPDMGCPEDPEMLLEFVKSVKEHNKRPGGAQNAGPMIVHCSAGVGRTGTFIVVDHVLQHIRDHDEVDVYKLVLDMRNHRCNMVQTEDQFIYIHECLKAFITTDEDEEEEEPEDEHLYENTRMGEDNIYENTAYQNDSL</sequence>
<evidence type="ECO:0000259" key="13">
    <source>
        <dbReference type="PROSITE" id="PS50056"/>
    </source>
</evidence>
<dbReference type="EMBL" id="CP111017">
    <property type="protein sequence ID" value="WAR09002.1"/>
    <property type="molecule type" value="Genomic_DNA"/>
</dbReference>
<dbReference type="InterPro" id="IPR013783">
    <property type="entry name" value="Ig-like_fold"/>
</dbReference>
<dbReference type="SMART" id="SM00194">
    <property type="entry name" value="PTPc"/>
    <property type="match status" value="1"/>
</dbReference>
<keyword evidence="7" id="KW-0472">Membrane</keyword>
<feature type="compositionally biased region" description="Polar residues" evidence="11">
    <location>
        <begin position="978"/>
        <end position="988"/>
    </location>
</feature>
<evidence type="ECO:0000259" key="12">
    <source>
        <dbReference type="PROSITE" id="PS50055"/>
    </source>
</evidence>
<evidence type="ECO:0000313" key="16">
    <source>
        <dbReference type="EMBL" id="WAR09002.1"/>
    </source>
</evidence>
<evidence type="ECO:0000256" key="5">
    <source>
        <dbReference type="ARBA" id="ARBA00022912"/>
    </source>
</evidence>
<dbReference type="PROSITE" id="PS00383">
    <property type="entry name" value="TYR_PHOSPHATASE_1"/>
    <property type="match status" value="1"/>
</dbReference>
<evidence type="ECO:0000256" key="7">
    <source>
        <dbReference type="ARBA" id="ARBA00023136"/>
    </source>
</evidence>
<dbReference type="CDD" id="cd00033">
    <property type="entry name" value="CCP"/>
    <property type="match status" value="1"/>
</dbReference>
<feature type="domain" description="Sushi" evidence="15">
    <location>
        <begin position="8"/>
        <end position="70"/>
    </location>
</feature>
<feature type="region of interest" description="Disordered" evidence="11">
    <location>
        <begin position="952"/>
        <end position="988"/>
    </location>
</feature>
<feature type="compositionally biased region" description="Acidic residues" evidence="11">
    <location>
        <begin position="952"/>
        <end position="963"/>
    </location>
</feature>
<keyword evidence="4" id="KW-0378">Hydrolase</keyword>
<dbReference type="SUPFAM" id="SSF49265">
    <property type="entry name" value="Fibronectin type III"/>
    <property type="match status" value="4"/>
</dbReference>
<dbReference type="SMART" id="SM00404">
    <property type="entry name" value="PTPc_motif"/>
    <property type="match status" value="1"/>
</dbReference>
<evidence type="ECO:0000256" key="9">
    <source>
        <dbReference type="ARBA" id="ARBA00023180"/>
    </source>
</evidence>
<reference evidence="16" key="1">
    <citation type="submission" date="2022-11" db="EMBL/GenBank/DDBJ databases">
        <title>Centuries of genome instability and evolution in soft-shell clam transmissible cancer (bioRxiv).</title>
        <authorList>
            <person name="Hart S.F.M."/>
            <person name="Yonemitsu M.A."/>
            <person name="Giersch R.M."/>
            <person name="Beal B.F."/>
            <person name="Arriagada G."/>
            <person name="Davis B.W."/>
            <person name="Ostrander E.A."/>
            <person name="Goff S.P."/>
            <person name="Metzger M.J."/>
        </authorList>
    </citation>
    <scope>NUCLEOTIDE SEQUENCE</scope>
    <source>
        <strain evidence="16">MELC-2E11</strain>
        <tissue evidence="16">Siphon/mantle</tissue>
    </source>
</reference>
<evidence type="ECO:0000256" key="6">
    <source>
        <dbReference type="ARBA" id="ARBA00022989"/>
    </source>
</evidence>
<feature type="domain" description="Tyrosine specific protein phosphatases" evidence="13">
    <location>
        <begin position="861"/>
        <end position="940"/>
    </location>
</feature>
<dbReference type="SUPFAM" id="SSF57535">
    <property type="entry name" value="Complement control module/SCR domain"/>
    <property type="match status" value="1"/>
</dbReference>
<keyword evidence="9" id="KW-0325">Glycoprotein</keyword>
<feature type="domain" description="Fibronectin type-III" evidence="14">
    <location>
        <begin position="451"/>
        <end position="553"/>
    </location>
</feature>
<dbReference type="InterPro" id="IPR036116">
    <property type="entry name" value="FN3_sf"/>
</dbReference>
<feature type="domain" description="Tyrosine-protein phosphatase" evidence="12">
    <location>
        <begin position="741"/>
        <end position="949"/>
    </location>
</feature>
<keyword evidence="2" id="KW-0812">Transmembrane</keyword>
<dbReference type="CDD" id="cd00063">
    <property type="entry name" value="FN3"/>
    <property type="match status" value="4"/>
</dbReference>
<dbReference type="PANTHER" id="PTHR46957:SF3">
    <property type="entry name" value="CYTOKINE RECEPTOR"/>
    <property type="match status" value="1"/>
</dbReference>
<dbReference type="PROSITE" id="PS50056">
    <property type="entry name" value="TYR_PHOSPHATASE_2"/>
    <property type="match status" value="1"/>
</dbReference>
<feature type="domain" description="Fibronectin type-III" evidence="14">
    <location>
        <begin position="118"/>
        <end position="218"/>
    </location>
</feature>
<keyword evidence="3" id="KW-0732">Signal</keyword>
<keyword evidence="8" id="KW-1015">Disulfide bond</keyword>
<dbReference type="InterPro" id="IPR029021">
    <property type="entry name" value="Prot-tyrosine_phosphatase-like"/>
</dbReference>
<dbReference type="Gene3D" id="3.90.190.10">
    <property type="entry name" value="Protein tyrosine phosphatase superfamily"/>
    <property type="match status" value="1"/>
</dbReference>
<dbReference type="PROSITE" id="PS50055">
    <property type="entry name" value="TYR_PHOSPHATASE_PTP"/>
    <property type="match status" value="1"/>
</dbReference>
<dbReference type="PROSITE" id="PS50853">
    <property type="entry name" value="FN3"/>
    <property type="match status" value="3"/>
</dbReference>
<organism evidence="16 17">
    <name type="scientific">Mya arenaria</name>
    <name type="common">Soft-shell clam</name>
    <dbReference type="NCBI Taxonomy" id="6604"/>
    <lineage>
        <taxon>Eukaryota</taxon>
        <taxon>Metazoa</taxon>
        <taxon>Spiralia</taxon>
        <taxon>Lophotrochozoa</taxon>
        <taxon>Mollusca</taxon>
        <taxon>Bivalvia</taxon>
        <taxon>Autobranchia</taxon>
        <taxon>Heteroconchia</taxon>
        <taxon>Euheterodonta</taxon>
        <taxon>Imparidentia</taxon>
        <taxon>Neoheterodontei</taxon>
        <taxon>Myida</taxon>
        <taxon>Myoidea</taxon>
        <taxon>Myidae</taxon>
        <taxon>Mya</taxon>
    </lineage>
</organism>
<dbReference type="InterPro" id="IPR035976">
    <property type="entry name" value="Sushi/SCR/CCP_sf"/>
</dbReference>
<feature type="compositionally biased region" description="Basic and acidic residues" evidence="11">
    <location>
        <begin position="964"/>
        <end position="974"/>
    </location>
</feature>
<dbReference type="Pfam" id="PF00041">
    <property type="entry name" value="fn3"/>
    <property type="match status" value="2"/>
</dbReference>
<evidence type="ECO:0000256" key="11">
    <source>
        <dbReference type="SAM" id="MobiDB-lite"/>
    </source>
</evidence>
<name>A0ABY7EJA0_MYAAR</name>
<dbReference type="Pfam" id="PF00102">
    <property type="entry name" value="Y_phosphatase"/>
    <property type="match status" value="1"/>
</dbReference>
<dbReference type="PANTHER" id="PTHR46957">
    <property type="entry name" value="CYTOKINE RECEPTOR"/>
    <property type="match status" value="1"/>
</dbReference>
<dbReference type="Gene3D" id="2.60.40.10">
    <property type="entry name" value="Immunoglobulins"/>
    <property type="match status" value="5"/>
</dbReference>
<evidence type="ECO:0000256" key="8">
    <source>
        <dbReference type="ARBA" id="ARBA00023157"/>
    </source>
</evidence>
<dbReference type="SUPFAM" id="SSF52799">
    <property type="entry name" value="(Phosphotyrosine protein) phosphatases II"/>
    <property type="match status" value="1"/>
</dbReference>
<dbReference type="Gene3D" id="2.10.70.10">
    <property type="entry name" value="Complement Module, domain 1"/>
    <property type="match status" value="1"/>
</dbReference>
<evidence type="ECO:0000256" key="4">
    <source>
        <dbReference type="ARBA" id="ARBA00022801"/>
    </source>
</evidence>
<evidence type="ECO:0000256" key="3">
    <source>
        <dbReference type="ARBA" id="ARBA00022729"/>
    </source>
</evidence>
<feature type="domain" description="Fibronectin type-III" evidence="14">
    <location>
        <begin position="348"/>
        <end position="450"/>
    </location>
</feature>
<dbReference type="PROSITE" id="PS50923">
    <property type="entry name" value="SUSHI"/>
    <property type="match status" value="1"/>
</dbReference>
<comment type="subcellular location">
    <subcellularLocation>
        <location evidence="1">Membrane</location>
        <topology evidence="1">Single-pass membrane protein</topology>
    </subcellularLocation>
</comment>
<dbReference type="InterPro" id="IPR000387">
    <property type="entry name" value="Tyr_Pase_dom"/>
</dbReference>
<evidence type="ECO:0000256" key="10">
    <source>
        <dbReference type="PROSITE-ProRule" id="PRU00302"/>
    </source>
</evidence>
<evidence type="ECO:0000259" key="14">
    <source>
        <dbReference type="PROSITE" id="PS50853"/>
    </source>
</evidence>
<keyword evidence="10" id="KW-0768">Sushi</keyword>
<protein>
    <submittedName>
        <fullName evidence="16">PTPRB-like protein</fullName>
    </submittedName>
</protein>
<accession>A0ABY7EJA0</accession>
<gene>
    <name evidence="16" type="ORF">MAR_018960</name>
</gene>
<keyword evidence="6" id="KW-1133">Transmembrane helix</keyword>
<dbReference type="InterPro" id="IPR000242">
    <property type="entry name" value="PTP_cat"/>
</dbReference>
<evidence type="ECO:0000256" key="1">
    <source>
        <dbReference type="ARBA" id="ARBA00004167"/>
    </source>
</evidence>
<dbReference type="InterPro" id="IPR000436">
    <property type="entry name" value="Sushi_SCR_CCP_dom"/>
</dbReference>
<dbReference type="PRINTS" id="PR00700">
    <property type="entry name" value="PRTYPHPHTASE"/>
</dbReference>
<dbReference type="InterPro" id="IPR016130">
    <property type="entry name" value="Tyr_Pase_AS"/>
</dbReference>
<dbReference type="InterPro" id="IPR050713">
    <property type="entry name" value="RTP_Phos/Ushers"/>
</dbReference>
<evidence type="ECO:0000259" key="15">
    <source>
        <dbReference type="PROSITE" id="PS50923"/>
    </source>
</evidence>
<dbReference type="SMART" id="SM00032">
    <property type="entry name" value="CCP"/>
    <property type="match status" value="1"/>
</dbReference>
<dbReference type="InterPro" id="IPR003961">
    <property type="entry name" value="FN3_dom"/>
</dbReference>
<feature type="non-terminal residue" evidence="16">
    <location>
        <position position="1"/>
    </location>
</feature>
<evidence type="ECO:0000313" key="17">
    <source>
        <dbReference type="Proteomes" id="UP001164746"/>
    </source>
</evidence>
<comment type="caution">
    <text evidence="10">Lacks conserved residue(s) required for the propagation of feature annotation.</text>
</comment>
<dbReference type="Pfam" id="PF00084">
    <property type="entry name" value="Sushi"/>
    <property type="match status" value="1"/>
</dbReference>
<dbReference type="Proteomes" id="UP001164746">
    <property type="component" value="Chromosome 6"/>
</dbReference>
<keyword evidence="5" id="KW-0904">Protein phosphatase</keyword>
<dbReference type="InterPro" id="IPR003595">
    <property type="entry name" value="Tyr_Pase_cat"/>
</dbReference>
<keyword evidence="17" id="KW-1185">Reference proteome</keyword>
<evidence type="ECO:0000256" key="2">
    <source>
        <dbReference type="ARBA" id="ARBA00022692"/>
    </source>
</evidence>
<proteinExistence type="predicted"/>